<dbReference type="AlphaFoldDB" id="A0AAU9JWU9"/>
<dbReference type="EMBL" id="CAJZBQ010000054">
    <property type="protein sequence ID" value="CAG9332193.1"/>
    <property type="molecule type" value="Genomic_DNA"/>
</dbReference>
<dbReference type="Proteomes" id="UP001162131">
    <property type="component" value="Unassembled WGS sequence"/>
</dbReference>
<proteinExistence type="predicted"/>
<reference evidence="1" key="1">
    <citation type="submission" date="2021-09" db="EMBL/GenBank/DDBJ databases">
        <authorList>
            <consortium name="AG Swart"/>
            <person name="Singh M."/>
            <person name="Singh A."/>
            <person name="Seah K."/>
            <person name="Emmerich C."/>
        </authorList>
    </citation>
    <scope>NUCLEOTIDE SEQUENCE</scope>
    <source>
        <strain evidence="1">ATCC30299</strain>
    </source>
</reference>
<gene>
    <name evidence="1" type="ORF">BSTOLATCC_MIC55645</name>
</gene>
<evidence type="ECO:0000313" key="1">
    <source>
        <dbReference type="EMBL" id="CAG9332193.1"/>
    </source>
</evidence>
<keyword evidence="2" id="KW-1185">Reference proteome</keyword>
<evidence type="ECO:0000313" key="2">
    <source>
        <dbReference type="Proteomes" id="UP001162131"/>
    </source>
</evidence>
<organism evidence="1 2">
    <name type="scientific">Blepharisma stoltei</name>
    <dbReference type="NCBI Taxonomy" id="1481888"/>
    <lineage>
        <taxon>Eukaryota</taxon>
        <taxon>Sar</taxon>
        <taxon>Alveolata</taxon>
        <taxon>Ciliophora</taxon>
        <taxon>Postciliodesmatophora</taxon>
        <taxon>Heterotrichea</taxon>
        <taxon>Heterotrichida</taxon>
        <taxon>Blepharismidae</taxon>
        <taxon>Blepharisma</taxon>
    </lineage>
</organism>
<comment type="caution">
    <text evidence="1">The sequence shown here is derived from an EMBL/GenBank/DDBJ whole genome shotgun (WGS) entry which is preliminary data.</text>
</comment>
<protein>
    <submittedName>
        <fullName evidence="1">Uncharacterized protein</fullName>
    </submittedName>
</protein>
<sequence>MGGVNHILGWYYGKLSWNRMWCHSINLTTKFAAGPRRNLLQASGKTGFKIREFRNGKEISRSEVTTLSKALPPIEIDKDISM</sequence>
<accession>A0AAU9JWU9</accession>
<name>A0AAU9JWU9_9CILI</name>